<organism evidence="1 2">
    <name type="scientific">Flavisolibacter ginsenosidimutans</name>
    <dbReference type="NCBI Taxonomy" id="661481"/>
    <lineage>
        <taxon>Bacteria</taxon>
        <taxon>Pseudomonadati</taxon>
        <taxon>Bacteroidota</taxon>
        <taxon>Chitinophagia</taxon>
        <taxon>Chitinophagales</taxon>
        <taxon>Chitinophagaceae</taxon>
        <taxon>Flavisolibacter</taxon>
    </lineage>
</organism>
<protein>
    <submittedName>
        <fullName evidence="1">Uncharacterized protein</fullName>
    </submittedName>
</protein>
<dbReference type="EMBL" id="CP042433">
    <property type="protein sequence ID" value="QEC57555.1"/>
    <property type="molecule type" value="Genomic_DNA"/>
</dbReference>
<gene>
    <name evidence="1" type="ORF">FSB75_17145</name>
</gene>
<dbReference type="RefSeq" id="WP_146790003.1">
    <property type="nucleotide sequence ID" value="NZ_BAABIO010000003.1"/>
</dbReference>
<reference evidence="1 2" key="1">
    <citation type="journal article" date="2015" name="Int. J. Syst. Evol. Microbiol.">
        <title>Flavisolibacter ginsenosidimutans sp. nov., with ginsenoside-converting activity isolated from soil used for cultivating ginseng.</title>
        <authorList>
            <person name="Zhao Y."/>
            <person name="Liu Q."/>
            <person name="Kang M.S."/>
            <person name="Jin F."/>
            <person name="Yu H."/>
            <person name="Im W.T."/>
        </authorList>
    </citation>
    <scope>NUCLEOTIDE SEQUENCE [LARGE SCALE GENOMIC DNA]</scope>
    <source>
        <strain evidence="1 2">Gsoil 636</strain>
    </source>
</reference>
<sequence>MTGERNLLLRDTAIETWNEELARAKKYKEAMQKRKTEKLVSKQIEKLKKASLVGRLKIEP</sequence>
<evidence type="ECO:0000313" key="2">
    <source>
        <dbReference type="Proteomes" id="UP000321204"/>
    </source>
</evidence>
<dbReference type="KEGG" id="fgg:FSB75_17145"/>
<name>A0A5B8UNN9_9BACT</name>
<dbReference type="Proteomes" id="UP000321204">
    <property type="component" value="Chromosome"/>
</dbReference>
<dbReference type="AlphaFoldDB" id="A0A5B8UNN9"/>
<keyword evidence="2" id="KW-1185">Reference proteome</keyword>
<proteinExistence type="predicted"/>
<evidence type="ECO:0000313" key="1">
    <source>
        <dbReference type="EMBL" id="QEC57555.1"/>
    </source>
</evidence>
<accession>A0A5B8UNN9</accession>